<evidence type="ECO:0000256" key="1">
    <source>
        <dbReference type="SAM" id="MobiDB-lite"/>
    </source>
</evidence>
<dbReference type="EMBL" id="BQNB010013592">
    <property type="protein sequence ID" value="GJT17839.1"/>
    <property type="molecule type" value="Genomic_DNA"/>
</dbReference>
<keyword evidence="3" id="KW-1185">Reference proteome</keyword>
<name>A0ABQ5BUA9_9ASTR</name>
<reference evidence="2" key="2">
    <citation type="submission" date="2022-01" db="EMBL/GenBank/DDBJ databases">
        <authorList>
            <person name="Yamashiro T."/>
            <person name="Shiraishi A."/>
            <person name="Satake H."/>
            <person name="Nakayama K."/>
        </authorList>
    </citation>
    <scope>NUCLEOTIDE SEQUENCE</scope>
</reference>
<protein>
    <submittedName>
        <fullName evidence="2">Uncharacterized protein</fullName>
    </submittedName>
</protein>
<accession>A0ABQ5BUA9</accession>
<organism evidence="2 3">
    <name type="scientific">Tanacetum coccineum</name>
    <dbReference type="NCBI Taxonomy" id="301880"/>
    <lineage>
        <taxon>Eukaryota</taxon>
        <taxon>Viridiplantae</taxon>
        <taxon>Streptophyta</taxon>
        <taxon>Embryophyta</taxon>
        <taxon>Tracheophyta</taxon>
        <taxon>Spermatophyta</taxon>
        <taxon>Magnoliopsida</taxon>
        <taxon>eudicotyledons</taxon>
        <taxon>Gunneridae</taxon>
        <taxon>Pentapetalae</taxon>
        <taxon>asterids</taxon>
        <taxon>campanulids</taxon>
        <taxon>Asterales</taxon>
        <taxon>Asteraceae</taxon>
        <taxon>Asteroideae</taxon>
        <taxon>Anthemideae</taxon>
        <taxon>Anthemidinae</taxon>
        <taxon>Tanacetum</taxon>
    </lineage>
</organism>
<sequence>MYLGGIKSRIIEKGTDDTKQTLNSNLQADRELPVILSGINTAELNTGETERVQRRKGKDPMTEEDLQAEDQASKKSKELQELAGLEAAQRLQATMDAETQRQIDLDALLARRLVEQEEEAAKEALATEFDYIQARLNADQIFAEKIQQEEREQYSIEERAKFLHDTIAAQRKFLAEQRNAAIRTIHNKNSA</sequence>
<evidence type="ECO:0000313" key="3">
    <source>
        <dbReference type="Proteomes" id="UP001151760"/>
    </source>
</evidence>
<evidence type="ECO:0000313" key="2">
    <source>
        <dbReference type="EMBL" id="GJT17839.1"/>
    </source>
</evidence>
<comment type="caution">
    <text evidence="2">The sequence shown here is derived from an EMBL/GenBank/DDBJ whole genome shotgun (WGS) entry which is preliminary data.</text>
</comment>
<proteinExistence type="predicted"/>
<reference evidence="2" key="1">
    <citation type="journal article" date="2022" name="Int. J. Mol. Sci.">
        <title>Draft Genome of Tanacetum Coccineum: Genomic Comparison of Closely Related Tanacetum-Family Plants.</title>
        <authorList>
            <person name="Yamashiro T."/>
            <person name="Shiraishi A."/>
            <person name="Nakayama K."/>
            <person name="Satake H."/>
        </authorList>
    </citation>
    <scope>NUCLEOTIDE SEQUENCE</scope>
</reference>
<gene>
    <name evidence="2" type="ORF">Tco_0876545</name>
</gene>
<dbReference type="Proteomes" id="UP001151760">
    <property type="component" value="Unassembled WGS sequence"/>
</dbReference>
<feature type="region of interest" description="Disordered" evidence="1">
    <location>
        <begin position="47"/>
        <end position="76"/>
    </location>
</feature>